<dbReference type="InterPro" id="IPR007863">
    <property type="entry name" value="Peptidase_M16_C"/>
</dbReference>
<dbReference type="RefSeq" id="WP_323692943.1">
    <property type="nucleotide sequence ID" value="NZ_CP116341.1"/>
</dbReference>
<dbReference type="PROSITE" id="PS00143">
    <property type="entry name" value="INSULINASE"/>
    <property type="match status" value="1"/>
</dbReference>
<evidence type="ECO:0000256" key="1">
    <source>
        <dbReference type="ARBA" id="ARBA00007261"/>
    </source>
</evidence>
<protein>
    <submittedName>
        <fullName evidence="5">Pitrilysin family protein</fullName>
    </submittedName>
</protein>
<evidence type="ECO:0000259" key="4">
    <source>
        <dbReference type="Pfam" id="PF05193"/>
    </source>
</evidence>
<evidence type="ECO:0000256" key="2">
    <source>
        <dbReference type="RuleBase" id="RU004447"/>
    </source>
</evidence>
<feature type="domain" description="Peptidase M16 N-terminal" evidence="3">
    <location>
        <begin position="12"/>
        <end position="159"/>
    </location>
</feature>
<dbReference type="InterPro" id="IPR001431">
    <property type="entry name" value="Pept_M16_Zn_BS"/>
</dbReference>
<dbReference type="Gene3D" id="3.30.830.10">
    <property type="entry name" value="Metalloenzyme, LuxS/M16 peptidase-like"/>
    <property type="match status" value="2"/>
</dbReference>
<feature type="domain" description="Peptidase M16 C-terminal" evidence="4">
    <location>
        <begin position="165"/>
        <end position="341"/>
    </location>
</feature>
<comment type="similarity">
    <text evidence="1 2">Belongs to the peptidase M16 family.</text>
</comment>
<sequence>MVTIQTLENGVRVVSEPISHARSVSLGIWVKAGSAEEMAGEEGIAHFIEHMLFKGTATFTAKEIAQQFDRFGGDINAFTTKEATCFYATVLEDRAEDAARILADMLLNSKLDETEMAKEKSVIIDELASVEDSPEEDADERLWALMYPNHPIGRPIGGTPDRVQSFTKQNLITFMDRFYTPDRIVISVAGNFENTLLSAVEQLFGSFSKPISNEPRPVLAPADFKSGNGRKAKDIEQSHLFLGYPGLPLKHTDIYSLALLDSILGGTMSSRLFQEVREEKGLAYSVYSYYASHAEEGAFVIGCAASPENEQQLFDTVQSVIHELIEHGVTADELRNAKEQMRGSYLIGLESTEARMHRNGNNELLLGEHTSEEDIIAKIQAVTADDIAKMAIKLLGNIPAVSILSPNQD</sequence>
<dbReference type="InterPro" id="IPR011765">
    <property type="entry name" value="Pept_M16_N"/>
</dbReference>
<proteinExistence type="inferred from homology"/>
<dbReference type="PANTHER" id="PTHR11851:SF49">
    <property type="entry name" value="MITOCHONDRIAL-PROCESSING PEPTIDASE SUBUNIT ALPHA"/>
    <property type="match status" value="1"/>
</dbReference>
<evidence type="ECO:0000313" key="6">
    <source>
        <dbReference type="Proteomes" id="UP001303532"/>
    </source>
</evidence>
<evidence type="ECO:0000313" key="5">
    <source>
        <dbReference type="EMBL" id="WOV85326.1"/>
    </source>
</evidence>
<reference evidence="5 6" key="1">
    <citation type="submission" date="2023-01" db="EMBL/GenBank/DDBJ databases">
        <title>Sporosarcina sp. nov., isolated from Korean tranditional fermented seafood 'Jeotgal'.</title>
        <authorList>
            <person name="Yang A.-I."/>
        </authorList>
    </citation>
    <scope>NUCLEOTIDE SEQUENCE [LARGE SCALE GENOMIC DNA]</scope>
    <source>
        <strain evidence="5 6">B2O-1</strain>
    </source>
</reference>
<dbReference type="InterPro" id="IPR050361">
    <property type="entry name" value="MPP/UQCRC_Complex"/>
</dbReference>
<dbReference type="SUPFAM" id="SSF63411">
    <property type="entry name" value="LuxS/MPP-like metallohydrolase"/>
    <property type="match status" value="2"/>
</dbReference>
<dbReference type="PANTHER" id="PTHR11851">
    <property type="entry name" value="METALLOPROTEASE"/>
    <property type="match status" value="1"/>
</dbReference>
<dbReference type="Pfam" id="PF05193">
    <property type="entry name" value="Peptidase_M16_C"/>
    <property type="match status" value="1"/>
</dbReference>
<name>A0ABZ0KY55_9BACL</name>
<accession>A0ABZ0KY55</accession>
<dbReference type="Proteomes" id="UP001303532">
    <property type="component" value="Chromosome"/>
</dbReference>
<gene>
    <name evidence="5" type="ORF">PGH26_05160</name>
</gene>
<keyword evidence="6" id="KW-1185">Reference proteome</keyword>
<organism evidence="5 6">
    <name type="scientific">Sporosarcina jeotgali</name>
    <dbReference type="NCBI Taxonomy" id="3020056"/>
    <lineage>
        <taxon>Bacteria</taxon>
        <taxon>Bacillati</taxon>
        <taxon>Bacillota</taxon>
        <taxon>Bacilli</taxon>
        <taxon>Bacillales</taxon>
        <taxon>Caryophanaceae</taxon>
        <taxon>Sporosarcina</taxon>
    </lineage>
</organism>
<dbReference type="EMBL" id="CP116341">
    <property type="protein sequence ID" value="WOV85326.1"/>
    <property type="molecule type" value="Genomic_DNA"/>
</dbReference>
<dbReference type="Pfam" id="PF00675">
    <property type="entry name" value="Peptidase_M16"/>
    <property type="match status" value="1"/>
</dbReference>
<evidence type="ECO:0000259" key="3">
    <source>
        <dbReference type="Pfam" id="PF00675"/>
    </source>
</evidence>
<dbReference type="InterPro" id="IPR011249">
    <property type="entry name" value="Metalloenz_LuxS/M16"/>
</dbReference>